<reference evidence="3" key="1">
    <citation type="journal article" date="2019" name="Int. J. Syst. Evol. Microbiol.">
        <title>The Global Catalogue of Microorganisms (GCM) 10K type strain sequencing project: providing services to taxonomists for standard genome sequencing and annotation.</title>
        <authorList>
            <consortium name="The Broad Institute Genomics Platform"/>
            <consortium name="The Broad Institute Genome Sequencing Center for Infectious Disease"/>
            <person name="Wu L."/>
            <person name="Ma J."/>
        </authorList>
    </citation>
    <scope>NUCLEOTIDE SEQUENCE [LARGE SCALE GENOMIC DNA]</scope>
    <source>
        <strain evidence="3">JCM 15628</strain>
    </source>
</reference>
<evidence type="ECO:0000313" key="2">
    <source>
        <dbReference type="EMBL" id="GAA1992184.1"/>
    </source>
</evidence>
<keyword evidence="1" id="KW-0472">Membrane</keyword>
<feature type="transmembrane region" description="Helical" evidence="1">
    <location>
        <begin position="116"/>
        <end position="134"/>
    </location>
</feature>
<feature type="transmembrane region" description="Helical" evidence="1">
    <location>
        <begin position="207"/>
        <end position="225"/>
    </location>
</feature>
<keyword evidence="1" id="KW-0812">Transmembrane</keyword>
<feature type="transmembrane region" description="Helical" evidence="1">
    <location>
        <begin position="86"/>
        <end position="104"/>
    </location>
</feature>
<accession>A0ABP5EBG0</accession>
<feature type="transmembrane region" description="Helical" evidence="1">
    <location>
        <begin position="184"/>
        <end position="201"/>
    </location>
</feature>
<proteinExistence type="predicted"/>
<keyword evidence="3" id="KW-1185">Reference proteome</keyword>
<keyword evidence="1" id="KW-1133">Transmembrane helix</keyword>
<dbReference type="Proteomes" id="UP001500013">
    <property type="component" value="Unassembled WGS sequence"/>
</dbReference>
<feature type="transmembrane region" description="Helical" evidence="1">
    <location>
        <begin position="154"/>
        <end position="172"/>
    </location>
</feature>
<organism evidence="2 3">
    <name type="scientific">Terrabacter lapilli</name>
    <dbReference type="NCBI Taxonomy" id="436231"/>
    <lineage>
        <taxon>Bacteria</taxon>
        <taxon>Bacillati</taxon>
        <taxon>Actinomycetota</taxon>
        <taxon>Actinomycetes</taxon>
        <taxon>Micrococcales</taxon>
        <taxon>Intrasporangiaceae</taxon>
        <taxon>Terrabacter</taxon>
    </lineage>
</organism>
<feature type="transmembrane region" description="Helical" evidence="1">
    <location>
        <begin position="54"/>
        <end position="74"/>
    </location>
</feature>
<sequence length="235" mass="24685">MNDPTTTTPARVRTDATAATAATAATPATAATGVRSTSPAAVAPTISRTTVRRLGLVLTTGAALWSASIFVYGSNATGLGGRIGDVTGFLFQLGVFALLTVMLRTGATGTSRAARVMIRVEYVLLGLASTWSLLHGLGSEEFRQSGLVMALDAFWPLSMLGMFVIGIKVAVAGRWRGGLRVWPLLAETWAVVTVPTFLLFGDPVANWVGGTHLLLGYMTLGILLTRRPELTGAQH</sequence>
<gene>
    <name evidence="2" type="ORF">GCM10009817_37920</name>
</gene>
<name>A0ABP5EBG0_9MICO</name>
<evidence type="ECO:0000256" key="1">
    <source>
        <dbReference type="SAM" id="Phobius"/>
    </source>
</evidence>
<dbReference type="EMBL" id="BAAAPU010000011">
    <property type="protein sequence ID" value="GAA1992184.1"/>
    <property type="molecule type" value="Genomic_DNA"/>
</dbReference>
<protein>
    <submittedName>
        <fullName evidence="2">Uncharacterized protein</fullName>
    </submittedName>
</protein>
<comment type="caution">
    <text evidence="2">The sequence shown here is derived from an EMBL/GenBank/DDBJ whole genome shotgun (WGS) entry which is preliminary data.</text>
</comment>
<evidence type="ECO:0000313" key="3">
    <source>
        <dbReference type="Proteomes" id="UP001500013"/>
    </source>
</evidence>
<dbReference type="RefSeq" id="WP_344066454.1">
    <property type="nucleotide sequence ID" value="NZ_BAAAPU010000011.1"/>
</dbReference>